<dbReference type="FunFam" id="2.40.70.10:FF:000149">
    <property type="entry name" value="Uncharacterized protein"/>
    <property type="match status" value="1"/>
</dbReference>
<dbReference type="Proteomes" id="UP000007801">
    <property type="component" value="Unassembled WGS sequence"/>
</dbReference>
<evidence type="ECO:0000313" key="12">
    <source>
        <dbReference type="EMBL" id="EDV32419.1"/>
    </source>
</evidence>
<dbReference type="KEGG" id="dan:6502475"/>
<keyword evidence="13" id="KW-1185">Reference proteome</keyword>
<dbReference type="PROSITE" id="PS00141">
    <property type="entry name" value="ASP_PROTEASE"/>
    <property type="match status" value="2"/>
</dbReference>
<evidence type="ECO:0000256" key="2">
    <source>
        <dbReference type="ARBA" id="ARBA00022670"/>
    </source>
</evidence>
<feature type="disulfide bond" evidence="8">
    <location>
        <begin position="98"/>
        <end position="105"/>
    </location>
</feature>
<feature type="signal peptide" evidence="10">
    <location>
        <begin position="1"/>
        <end position="18"/>
    </location>
</feature>
<reference evidence="12 13" key="1">
    <citation type="journal article" date="2007" name="Nature">
        <title>Evolution of genes and genomes on the Drosophila phylogeny.</title>
        <authorList>
            <consortium name="Drosophila 12 Genomes Consortium"/>
            <person name="Clark A.G."/>
            <person name="Eisen M.B."/>
            <person name="Smith D.R."/>
            <person name="Bergman C.M."/>
            <person name="Oliver B."/>
            <person name="Markow T.A."/>
            <person name="Kaufman T.C."/>
            <person name="Kellis M."/>
            <person name="Gelbart W."/>
            <person name="Iyer V.N."/>
            <person name="Pollard D.A."/>
            <person name="Sackton T.B."/>
            <person name="Larracuente A.M."/>
            <person name="Singh N.D."/>
            <person name="Abad J.P."/>
            <person name="Abt D.N."/>
            <person name="Adryan B."/>
            <person name="Aguade M."/>
            <person name="Akashi H."/>
            <person name="Anderson W.W."/>
            <person name="Aquadro C.F."/>
            <person name="Ardell D.H."/>
            <person name="Arguello R."/>
            <person name="Artieri C.G."/>
            <person name="Barbash D.A."/>
            <person name="Barker D."/>
            <person name="Barsanti P."/>
            <person name="Batterham P."/>
            <person name="Batzoglou S."/>
            <person name="Begun D."/>
            <person name="Bhutkar A."/>
            <person name="Blanco E."/>
            <person name="Bosak S.A."/>
            <person name="Bradley R.K."/>
            <person name="Brand A.D."/>
            <person name="Brent M.R."/>
            <person name="Brooks A.N."/>
            <person name="Brown R.H."/>
            <person name="Butlin R.K."/>
            <person name="Caggese C."/>
            <person name="Calvi B.R."/>
            <person name="Bernardo de Carvalho A."/>
            <person name="Caspi A."/>
            <person name="Castrezana S."/>
            <person name="Celniker S.E."/>
            <person name="Chang J.L."/>
            <person name="Chapple C."/>
            <person name="Chatterji S."/>
            <person name="Chinwalla A."/>
            <person name="Civetta A."/>
            <person name="Clifton S.W."/>
            <person name="Comeron J.M."/>
            <person name="Costello J.C."/>
            <person name="Coyne J.A."/>
            <person name="Daub J."/>
            <person name="David R.G."/>
            <person name="Delcher A.L."/>
            <person name="Delehaunty K."/>
            <person name="Do C.B."/>
            <person name="Ebling H."/>
            <person name="Edwards K."/>
            <person name="Eickbush T."/>
            <person name="Evans J.D."/>
            <person name="Filipski A."/>
            <person name="Findeiss S."/>
            <person name="Freyhult E."/>
            <person name="Fulton L."/>
            <person name="Fulton R."/>
            <person name="Garcia A.C."/>
            <person name="Gardiner A."/>
            <person name="Garfield D.A."/>
            <person name="Garvin B.E."/>
            <person name="Gibson G."/>
            <person name="Gilbert D."/>
            <person name="Gnerre S."/>
            <person name="Godfrey J."/>
            <person name="Good R."/>
            <person name="Gotea V."/>
            <person name="Gravely B."/>
            <person name="Greenberg A.J."/>
            <person name="Griffiths-Jones S."/>
            <person name="Gross S."/>
            <person name="Guigo R."/>
            <person name="Gustafson E.A."/>
            <person name="Haerty W."/>
            <person name="Hahn M.W."/>
            <person name="Halligan D.L."/>
            <person name="Halpern A.L."/>
            <person name="Halter G.M."/>
            <person name="Han M.V."/>
            <person name="Heger A."/>
            <person name="Hillier L."/>
            <person name="Hinrichs A.S."/>
            <person name="Holmes I."/>
            <person name="Hoskins R.A."/>
            <person name="Hubisz M.J."/>
            <person name="Hultmark D."/>
            <person name="Huntley M.A."/>
            <person name="Jaffe D.B."/>
            <person name="Jagadeeshan S."/>
            <person name="Jeck W.R."/>
            <person name="Johnson J."/>
            <person name="Jones C.D."/>
            <person name="Jordan W.C."/>
            <person name="Karpen G.H."/>
            <person name="Kataoka E."/>
            <person name="Keightley P.D."/>
            <person name="Kheradpour P."/>
            <person name="Kirkness E.F."/>
            <person name="Koerich L.B."/>
            <person name="Kristiansen K."/>
            <person name="Kudrna D."/>
            <person name="Kulathinal R.J."/>
            <person name="Kumar S."/>
            <person name="Kwok R."/>
            <person name="Lander E."/>
            <person name="Langley C.H."/>
            <person name="Lapoint R."/>
            <person name="Lazzaro B.P."/>
            <person name="Lee S.J."/>
            <person name="Levesque L."/>
            <person name="Li R."/>
            <person name="Lin C.F."/>
            <person name="Lin M.F."/>
            <person name="Lindblad-Toh K."/>
            <person name="Llopart A."/>
            <person name="Long M."/>
            <person name="Low L."/>
            <person name="Lozovsky E."/>
            <person name="Lu J."/>
            <person name="Luo M."/>
            <person name="Machado C.A."/>
            <person name="Makalowski W."/>
            <person name="Marzo M."/>
            <person name="Matsuda M."/>
            <person name="Matzkin L."/>
            <person name="McAllister B."/>
            <person name="McBride C.S."/>
            <person name="McKernan B."/>
            <person name="McKernan K."/>
            <person name="Mendez-Lago M."/>
            <person name="Minx P."/>
            <person name="Mollenhauer M.U."/>
            <person name="Montooth K."/>
            <person name="Mount S.M."/>
            <person name="Mu X."/>
            <person name="Myers E."/>
            <person name="Negre B."/>
            <person name="Newfeld S."/>
            <person name="Nielsen R."/>
            <person name="Noor M.A."/>
            <person name="O'Grady P."/>
            <person name="Pachter L."/>
            <person name="Papaceit M."/>
            <person name="Parisi M.J."/>
            <person name="Parisi M."/>
            <person name="Parts L."/>
            <person name="Pedersen J.S."/>
            <person name="Pesole G."/>
            <person name="Phillippy A.M."/>
            <person name="Ponting C.P."/>
            <person name="Pop M."/>
            <person name="Porcelli D."/>
            <person name="Powell J.R."/>
            <person name="Prohaska S."/>
            <person name="Pruitt K."/>
            <person name="Puig M."/>
            <person name="Quesneville H."/>
            <person name="Ram K.R."/>
            <person name="Rand D."/>
            <person name="Rasmussen M.D."/>
            <person name="Reed L.K."/>
            <person name="Reenan R."/>
            <person name="Reily A."/>
            <person name="Remington K.A."/>
            <person name="Rieger T.T."/>
            <person name="Ritchie M.G."/>
            <person name="Robin C."/>
            <person name="Rogers Y.H."/>
            <person name="Rohde C."/>
            <person name="Rozas J."/>
            <person name="Rubenfield M.J."/>
            <person name="Ruiz A."/>
            <person name="Russo S."/>
            <person name="Salzberg S.L."/>
            <person name="Sanchez-Gracia A."/>
            <person name="Saranga D.J."/>
            <person name="Sato H."/>
            <person name="Schaeffer S.W."/>
            <person name="Schatz M.C."/>
            <person name="Schlenke T."/>
            <person name="Schwartz R."/>
            <person name="Segarra C."/>
            <person name="Singh R.S."/>
            <person name="Sirot L."/>
            <person name="Sirota M."/>
            <person name="Sisneros N.B."/>
            <person name="Smith C.D."/>
            <person name="Smith T.F."/>
            <person name="Spieth J."/>
            <person name="Stage D.E."/>
            <person name="Stark A."/>
            <person name="Stephan W."/>
            <person name="Strausberg R.L."/>
            <person name="Strempel S."/>
            <person name="Sturgill D."/>
            <person name="Sutton G."/>
            <person name="Sutton G.G."/>
            <person name="Tao W."/>
            <person name="Teichmann S."/>
            <person name="Tobari Y.N."/>
            <person name="Tomimura Y."/>
            <person name="Tsolas J.M."/>
            <person name="Valente V.L."/>
            <person name="Venter E."/>
            <person name="Venter J.C."/>
            <person name="Vicario S."/>
            <person name="Vieira F.G."/>
            <person name="Vilella A.J."/>
            <person name="Villasante A."/>
            <person name="Walenz B."/>
            <person name="Wang J."/>
            <person name="Wasserman M."/>
            <person name="Watts T."/>
            <person name="Wilson D."/>
            <person name="Wilson R.K."/>
            <person name="Wing R.A."/>
            <person name="Wolfner M.F."/>
            <person name="Wong A."/>
            <person name="Wong G.K."/>
            <person name="Wu C.I."/>
            <person name="Wu G."/>
            <person name="Yamamoto D."/>
            <person name="Yang H.P."/>
            <person name="Yang S.P."/>
            <person name="Yorke J.A."/>
            <person name="Yoshida K."/>
            <person name="Zdobnov E."/>
            <person name="Zhang P."/>
            <person name="Zhang Y."/>
            <person name="Zimin A.V."/>
            <person name="Baldwin J."/>
            <person name="Abdouelleil A."/>
            <person name="Abdulkadir J."/>
            <person name="Abebe A."/>
            <person name="Abera B."/>
            <person name="Abreu J."/>
            <person name="Acer S.C."/>
            <person name="Aftuck L."/>
            <person name="Alexander A."/>
            <person name="An P."/>
            <person name="Anderson E."/>
            <person name="Anderson S."/>
            <person name="Arachi H."/>
            <person name="Azer M."/>
            <person name="Bachantsang P."/>
            <person name="Barry A."/>
            <person name="Bayul T."/>
            <person name="Berlin A."/>
            <person name="Bessette D."/>
            <person name="Bloom T."/>
            <person name="Blye J."/>
            <person name="Boguslavskiy L."/>
            <person name="Bonnet C."/>
            <person name="Boukhgalter B."/>
            <person name="Bourzgui I."/>
            <person name="Brown A."/>
            <person name="Cahill P."/>
            <person name="Channer S."/>
            <person name="Cheshatsang Y."/>
            <person name="Chuda L."/>
            <person name="Citroen M."/>
            <person name="Collymore A."/>
            <person name="Cooke P."/>
            <person name="Costello M."/>
            <person name="D'Aco K."/>
            <person name="Daza R."/>
            <person name="De Haan G."/>
            <person name="DeGray S."/>
            <person name="DeMaso C."/>
            <person name="Dhargay N."/>
            <person name="Dooley K."/>
            <person name="Dooley E."/>
            <person name="Doricent M."/>
            <person name="Dorje P."/>
            <person name="Dorjee K."/>
            <person name="Dupes A."/>
            <person name="Elong R."/>
            <person name="Falk J."/>
            <person name="Farina A."/>
            <person name="Faro S."/>
            <person name="Ferguson D."/>
            <person name="Fisher S."/>
            <person name="Foley C.D."/>
            <person name="Franke A."/>
            <person name="Friedrich D."/>
            <person name="Gadbois L."/>
            <person name="Gearin G."/>
            <person name="Gearin C.R."/>
            <person name="Giannoukos G."/>
            <person name="Goode T."/>
            <person name="Graham J."/>
            <person name="Grandbois E."/>
            <person name="Grewal S."/>
            <person name="Gyaltsen K."/>
            <person name="Hafez N."/>
            <person name="Hagos B."/>
            <person name="Hall J."/>
            <person name="Henson C."/>
            <person name="Hollinger A."/>
            <person name="Honan T."/>
            <person name="Huard M.D."/>
            <person name="Hughes L."/>
            <person name="Hurhula B."/>
            <person name="Husby M.E."/>
            <person name="Kamat A."/>
            <person name="Kanga B."/>
            <person name="Kashin S."/>
            <person name="Khazanovich D."/>
            <person name="Kisner P."/>
            <person name="Lance K."/>
            <person name="Lara M."/>
            <person name="Lee W."/>
            <person name="Lennon N."/>
            <person name="Letendre F."/>
            <person name="LeVine R."/>
            <person name="Lipovsky A."/>
            <person name="Liu X."/>
            <person name="Liu J."/>
            <person name="Liu S."/>
            <person name="Lokyitsang T."/>
            <person name="Lokyitsang Y."/>
            <person name="Lubonja R."/>
            <person name="Lui A."/>
            <person name="MacDonald P."/>
            <person name="Magnisalis V."/>
            <person name="Maru K."/>
            <person name="Matthews C."/>
            <person name="McCusker W."/>
            <person name="McDonough S."/>
            <person name="Mehta T."/>
            <person name="Meldrim J."/>
            <person name="Meneus L."/>
            <person name="Mihai O."/>
            <person name="Mihalev A."/>
            <person name="Mihova T."/>
            <person name="Mittelman R."/>
            <person name="Mlenga V."/>
            <person name="Montmayeur A."/>
            <person name="Mulrain L."/>
            <person name="Navidi A."/>
            <person name="Naylor J."/>
            <person name="Negash T."/>
            <person name="Nguyen T."/>
            <person name="Nguyen N."/>
            <person name="Nicol R."/>
            <person name="Norbu C."/>
            <person name="Norbu N."/>
            <person name="Novod N."/>
            <person name="O'Neill B."/>
            <person name="Osman S."/>
            <person name="Markiewicz E."/>
            <person name="Oyono O.L."/>
            <person name="Patti C."/>
            <person name="Phunkhang P."/>
            <person name="Pierre F."/>
            <person name="Priest M."/>
            <person name="Raghuraman S."/>
            <person name="Rege F."/>
            <person name="Reyes R."/>
            <person name="Rise C."/>
            <person name="Rogov P."/>
            <person name="Ross K."/>
            <person name="Ryan E."/>
            <person name="Settipalli S."/>
            <person name="Shea T."/>
            <person name="Sherpa N."/>
            <person name="Shi L."/>
            <person name="Shih D."/>
            <person name="Sparrow T."/>
            <person name="Spaulding J."/>
            <person name="Stalker J."/>
            <person name="Stange-Thomann N."/>
            <person name="Stavropoulos S."/>
            <person name="Stone C."/>
            <person name="Strader C."/>
            <person name="Tesfaye S."/>
            <person name="Thomson T."/>
            <person name="Thoulutsang Y."/>
            <person name="Thoulutsang D."/>
            <person name="Topham K."/>
            <person name="Topping I."/>
            <person name="Tsamla T."/>
            <person name="Vassiliev H."/>
            <person name="Vo A."/>
            <person name="Wangchuk T."/>
            <person name="Wangdi T."/>
            <person name="Weiand M."/>
            <person name="Wilkinson J."/>
            <person name="Wilson A."/>
            <person name="Yadav S."/>
            <person name="Young G."/>
            <person name="Yu Q."/>
            <person name="Zembek L."/>
            <person name="Zhong D."/>
            <person name="Zimmer A."/>
            <person name="Zwirko Z."/>
            <person name="Jaffe D.B."/>
            <person name="Alvarez P."/>
            <person name="Brockman W."/>
            <person name="Butler J."/>
            <person name="Chin C."/>
            <person name="Gnerre S."/>
            <person name="Grabherr M."/>
            <person name="Kleber M."/>
            <person name="Mauceli E."/>
            <person name="MacCallum I."/>
        </authorList>
    </citation>
    <scope>NUCLEOTIDE SEQUENCE [LARGE SCALE GENOMIC DNA]</scope>
    <source>
        <strain evidence="13">Tucson 14024-0371.13</strain>
    </source>
</reference>
<dbReference type="SUPFAM" id="SSF50630">
    <property type="entry name" value="Acid proteases"/>
    <property type="match status" value="1"/>
</dbReference>
<keyword evidence="3 9" id="KW-0064">Aspartyl protease</keyword>
<dbReference type="STRING" id="7217.B3MJW4"/>
<gene>
    <name evidence="12" type="primary">Dana\GF19727</name>
    <name evidence="12" type="synonym">dana_GLEANR_22132</name>
    <name evidence="12" type="ORF">GF19727</name>
</gene>
<dbReference type="GO" id="GO:0004190">
    <property type="term" value="F:aspartic-type endopeptidase activity"/>
    <property type="evidence" value="ECO:0007669"/>
    <property type="project" value="UniProtKB-KW"/>
</dbReference>
<dbReference type="PANTHER" id="PTHR47966:SF51">
    <property type="entry name" value="BETA-SITE APP-CLEAVING ENZYME, ISOFORM A-RELATED"/>
    <property type="match status" value="1"/>
</dbReference>
<dbReference type="FunCoup" id="B3MJW4">
    <property type="interactions" value="206"/>
</dbReference>
<feature type="active site" evidence="7">
    <location>
        <position position="269"/>
    </location>
</feature>
<organism evidence="12 13">
    <name type="scientific">Drosophila ananassae</name>
    <name type="common">Fruit fly</name>
    <dbReference type="NCBI Taxonomy" id="7217"/>
    <lineage>
        <taxon>Eukaryota</taxon>
        <taxon>Metazoa</taxon>
        <taxon>Ecdysozoa</taxon>
        <taxon>Arthropoda</taxon>
        <taxon>Hexapoda</taxon>
        <taxon>Insecta</taxon>
        <taxon>Pterygota</taxon>
        <taxon>Neoptera</taxon>
        <taxon>Endopterygota</taxon>
        <taxon>Diptera</taxon>
        <taxon>Brachycera</taxon>
        <taxon>Muscomorpha</taxon>
        <taxon>Ephydroidea</taxon>
        <taxon>Drosophilidae</taxon>
        <taxon>Drosophila</taxon>
        <taxon>Sophophora</taxon>
    </lineage>
</organism>
<keyword evidence="5 8" id="KW-1015">Disulfide bond</keyword>
<evidence type="ECO:0000256" key="10">
    <source>
        <dbReference type="SAM" id="SignalP"/>
    </source>
</evidence>
<dbReference type="HOGENOM" id="CLU_013253_3_2_1"/>
<evidence type="ECO:0000256" key="8">
    <source>
        <dbReference type="PIRSR" id="PIRSR601461-2"/>
    </source>
</evidence>
<dbReference type="EMBL" id="CH902620">
    <property type="protein sequence ID" value="EDV32419.1"/>
    <property type="molecule type" value="Genomic_DNA"/>
</dbReference>
<dbReference type="FunFam" id="2.40.70.10:FF:000002">
    <property type="entry name" value="Vacuolar aspartic proteinase"/>
    <property type="match status" value="1"/>
</dbReference>
<evidence type="ECO:0000313" key="13">
    <source>
        <dbReference type="Proteomes" id="UP000007801"/>
    </source>
</evidence>
<dbReference type="Gene3D" id="2.40.70.10">
    <property type="entry name" value="Acid Proteases"/>
    <property type="match status" value="2"/>
</dbReference>
<evidence type="ECO:0000259" key="11">
    <source>
        <dbReference type="PROSITE" id="PS51767"/>
    </source>
</evidence>
<keyword evidence="6" id="KW-0325">Glycoprotein</keyword>
<evidence type="ECO:0000256" key="5">
    <source>
        <dbReference type="ARBA" id="ARBA00023157"/>
    </source>
</evidence>
<evidence type="ECO:0000256" key="6">
    <source>
        <dbReference type="ARBA" id="ARBA00023180"/>
    </source>
</evidence>
<feature type="chain" id="PRO_5002790840" description="Peptidase A1 domain-containing protein" evidence="10">
    <location>
        <begin position="19"/>
        <end position="449"/>
    </location>
</feature>
<dbReference type="AlphaFoldDB" id="B3MJW4"/>
<evidence type="ECO:0000256" key="7">
    <source>
        <dbReference type="PIRSR" id="PIRSR601461-1"/>
    </source>
</evidence>
<feature type="active site" evidence="7">
    <location>
        <position position="85"/>
    </location>
</feature>
<proteinExistence type="inferred from homology"/>
<keyword evidence="10" id="KW-0732">Signal</keyword>
<name>B3MJW4_DROAN</name>
<dbReference type="InParanoid" id="B3MJW4"/>
<comment type="similarity">
    <text evidence="1 9">Belongs to the peptidase A1 family.</text>
</comment>
<dbReference type="GeneID" id="6502475"/>
<dbReference type="PhylomeDB" id="B3MJW4"/>
<dbReference type="InterPro" id="IPR033121">
    <property type="entry name" value="PEPTIDASE_A1"/>
</dbReference>
<keyword evidence="2 9" id="KW-0645">Protease</keyword>
<dbReference type="PROSITE" id="PS51767">
    <property type="entry name" value="PEPTIDASE_A1"/>
    <property type="match status" value="1"/>
</dbReference>
<dbReference type="GO" id="GO:0005764">
    <property type="term" value="C:lysosome"/>
    <property type="evidence" value="ECO:0007669"/>
    <property type="project" value="TreeGrafter"/>
</dbReference>
<dbReference type="OrthoDB" id="771136at2759"/>
<dbReference type="InterPro" id="IPR021109">
    <property type="entry name" value="Peptidase_aspartic_dom_sf"/>
</dbReference>
<dbReference type="InterPro" id="IPR001969">
    <property type="entry name" value="Aspartic_peptidase_AS"/>
</dbReference>
<dbReference type="OMA" id="YWQFTAN"/>
<protein>
    <recommendedName>
        <fullName evidence="11">Peptidase A1 domain-containing protein</fullName>
    </recommendedName>
</protein>
<evidence type="ECO:0000256" key="1">
    <source>
        <dbReference type="ARBA" id="ARBA00007447"/>
    </source>
</evidence>
<dbReference type="SMR" id="B3MJW4"/>
<evidence type="ECO:0000256" key="9">
    <source>
        <dbReference type="RuleBase" id="RU000454"/>
    </source>
</evidence>
<sequence>MLHWLIILLVGQVSQSMAELKRIEIRPRNLTHNLQSEILLLKAKYLSSADESVEAKEILVNAANFAYYGEISIGTPPQNFSVLFDTGSSNTWVPSSLCPASDVACQSHNQYKSSASSTYVPVGTNISIVYGTGSMEGFLSNDTVRIAGLNVTNQTFAEATAEPDGFFDSQPFDGILGLGFNTLSNGINTPVDNMIAQGLLDKPEFSVYLRRNGSSLIGGEIIWGGTDPSIYHGSITYVPVSVPQYWQFTVDTGTINGQILCRGCQAIADTGTSLIIVPKRAFTAINKQLNATDNGDGTASIPCWEICKLPTLYLNIGGTRFSLAPKDYIIKIVGENGSSQCLSGFEYLEGNLLWILGDVFIGKYYTVFDLGNERIGFAKVRSQKAKTNRYYNGHKESSVYEEARAEYSDTIGYERTSEYGRQYRNDRYEPHILDRSYPEQYAYADYSFT</sequence>
<dbReference type="PRINTS" id="PR00792">
    <property type="entry name" value="PEPSIN"/>
</dbReference>
<accession>B3MJW4</accession>
<dbReference type="GO" id="GO:0006508">
    <property type="term" value="P:proteolysis"/>
    <property type="evidence" value="ECO:0007669"/>
    <property type="project" value="UniProtKB-KW"/>
</dbReference>
<dbReference type="PANTHER" id="PTHR47966">
    <property type="entry name" value="BETA-SITE APP-CLEAVING ENZYME, ISOFORM A-RELATED"/>
    <property type="match status" value="1"/>
</dbReference>
<evidence type="ECO:0000256" key="3">
    <source>
        <dbReference type="ARBA" id="ARBA00022750"/>
    </source>
</evidence>
<dbReference type="Pfam" id="PF00026">
    <property type="entry name" value="Asp"/>
    <property type="match status" value="1"/>
</dbReference>
<feature type="domain" description="Peptidase A1" evidence="11">
    <location>
        <begin position="67"/>
        <end position="378"/>
    </location>
</feature>
<dbReference type="eggNOG" id="KOG1339">
    <property type="taxonomic scope" value="Eukaryota"/>
</dbReference>
<dbReference type="InterPro" id="IPR001461">
    <property type="entry name" value="Aspartic_peptidase_A1"/>
</dbReference>
<feature type="disulfide bond" evidence="8">
    <location>
        <begin position="303"/>
        <end position="341"/>
    </location>
</feature>
<evidence type="ECO:0000256" key="4">
    <source>
        <dbReference type="ARBA" id="ARBA00022801"/>
    </source>
</evidence>
<keyword evidence="4 9" id="KW-0378">Hydrolase</keyword>